<accession>A0A829YIG9</accession>
<organism evidence="1 2">
    <name type="scientific">Steroidobacter agaridevorans</name>
    <dbReference type="NCBI Taxonomy" id="2695856"/>
    <lineage>
        <taxon>Bacteria</taxon>
        <taxon>Pseudomonadati</taxon>
        <taxon>Pseudomonadota</taxon>
        <taxon>Gammaproteobacteria</taxon>
        <taxon>Steroidobacterales</taxon>
        <taxon>Steroidobacteraceae</taxon>
        <taxon>Steroidobacter</taxon>
    </lineage>
</organism>
<gene>
    <name evidence="1" type="ORF">GCM10011487_49690</name>
</gene>
<name>A0A829YIG9_9GAMM</name>
<dbReference type="Proteomes" id="UP000445000">
    <property type="component" value="Unassembled WGS sequence"/>
</dbReference>
<evidence type="ECO:0000313" key="1">
    <source>
        <dbReference type="EMBL" id="GFE82969.1"/>
    </source>
</evidence>
<keyword evidence="2" id="KW-1185">Reference proteome</keyword>
<sequence>MGATSEAGRSDIDPVTTDARNRFVIEAIDPATGCIVYDAEVHDLLKLCKVLDLDPAEMEPGADYEFDAAQMALIIGALGLEHAALGITGVLRPWGRLDQLPYKVHTNRELLMMLAGTKPLAVFHDCHPSRRPPFEVIPENFYAPYVESGRFIMREVIAPSTDPRTTLGVRTVLYALPTEQWRIDAYLLLRQTGFKYGWSETCERMEGSLLGYTDEQNDIFIERIYRTKV</sequence>
<dbReference type="EMBL" id="BLJN01000005">
    <property type="protein sequence ID" value="GFE82969.1"/>
    <property type="molecule type" value="Genomic_DNA"/>
</dbReference>
<protein>
    <submittedName>
        <fullName evidence="1">Uncharacterized protein</fullName>
    </submittedName>
</protein>
<reference evidence="2" key="1">
    <citation type="submission" date="2020-01" db="EMBL/GenBank/DDBJ databases">
        <title>'Steroidobacter agaridevorans' sp. nov., agar-degrading bacteria isolated from rhizosphere soils.</title>
        <authorList>
            <person name="Ikenaga M."/>
            <person name="Kataoka M."/>
            <person name="Murouchi A."/>
            <person name="Katsuragi S."/>
            <person name="Sakai M."/>
        </authorList>
    </citation>
    <scope>NUCLEOTIDE SEQUENCE [LARGE SCALE GENOMIC DNA]</scope>
    <source>
        <strain evidence="2">YU21-B</strain>
    </source>
</reference>
<evidence type="ECO:0000313" key="2">
    <source>
        <dbReference type="Proteomes" id="UP000445000"/>
    </source>
</evidence>
<proteinExistence type="predicted"/>
<comment type="caution">
    <text evidence="1">The sequence shown here is derived from an EMBL/GenBank/DDBJ whole genome shotgun (WGS) entry which is preliminary data.</text>
</comment>
<dbReference type="AlphaFoldDB" id="A0A829YIG9"/>